<evidence type="ECO:0000313" key="1">
    <source>
        <dbReference type="EMBL" id="KAJ8374245.1"/>
    </source>
</evidence>
<gene>
    <name evidence="1" type="ORF">SKAU_G00048250</name>
</gene>
<dbReference type="AlphaFoldDB" id="A0A9Q1G2M5"/>
<dbReference type="EMBL" id="JAINUF010000002">
    <property type="protein sequence ID" value="KAJ8374245.1"/>
    <property type="molecule type" value="Genomic_DNA"/>
</dbReference>
<organism evidence="1 2">
    <name type="scientific">Synaphobranchus kaupii</name>
    <name type="common">Kaup's arrowtooth eel</name>
    <dbReference type="NCBI Taxonomy" id="118154"/>
    <lineage>
        <taxon>Eukaryota</taxon>
        <taxon>Metazoa</taxon>
        <taxon>Chordata</taxon>
        <taxon>Craniata</taxon>
        <taxon>Vertebrata</taxon>
        <taxon>Euteleostomi</taxon>
        <taxon>Actinopterygii</taxon>
        <taxon>Neopterygii</taxon>
        <taxon>Teleostei</taxon>
        <taxon>Anguilliformes</taxon>
        <taxon>Synaphobranchidae</taxon>
        <taxon>Synaphobranchus</taxon>
    </lineage>
</organism>
<dbReference type="Proteomes" id="UP001152622">
    <property type="component" value="Chromosome 2"/>
</dbReference>
<reference evidence="1" key="1">
    <citation type="journal article" date="2023" name="Science">
        <title>Genome structures resolve the early diversification of teleost fishes.</title>
        <authorList>
            <person name="Parey E."/>
            <person name="Louis A."/>
            <person name="Montfort J."/>
            <person name="Bouchez O."/>
            <person name="Roques C."/>
            <person name="Iampietro C."/>
            <person name="Lluch J."/>
            <person name="Castinel A."/>
            <person name="Donnadieu C."/>
            <person name="Desvignes T."/>
            <person name="Floi Bucao C."/>
            <person name="Jouanno E."/>
            <person name="Wen M."/>
            <person name="Mejri S."/>
            <person name="Dirks R."/>
            <person name="Jansen H."/>
            <person name="Henkel C."/>
            <person name="Chen W.J."/>
            <person name="Zahm M."/>
            <person name="Cabau C."/>
            <person name="Klopp C."/>
            <person name="Thompson A.W."/>
            <person name="Robinson-Rechavi M."/>
            <person name="Braasch I."/>
            <person name="Lecointre G."/>
            <person name="Bobe J."/>
            <person name="Postlethwait J.H."/>
            <person name="Berthelot C."/>
            <person name="Roest Crollius H."/>
            <person name="Guiguen Y."/>
        </authorList>
    </citation>
    <scope>NUCLEOTIDE SEQUENCE</scope>
    <source>
        <strain evidence="1">WJC10195</strain>
    </source>
</reference>
<keyword evidence="2" id="KW-1185">Reference proteome</keyword>
<protein>
    <submittedName>
        <fullName evidence="1">Uncharacterized protein</fullName>
    </submittedName>
</protein>
<proteinExistence type="predicted"/>
<comment type="caution">
    <text evidence="1">The sequence shown here is derived from an EMBL/GenBank/DDBJ whole genome shotgun (WGS) entry which is preliminary data.</text>
</comment>
<name>A0A9Q1G2M5_SYNKA</name>
<evidence type="ECO:0000313" key="2">
    <source>
        <dbReference type="Proteomes" id="UP001152622"/>
    </source>
</evidence>
<accession>A0A9Q1G2M5</accession>
<sequence>MTLELSSDICPHEAGLHEQANANETENNGDQSGCVLAKEHRAIHQRGEEQRTRPLKVNSSEQLVVSFSLLVLKGRFPVHRLYGTGGHLLSMILANLTLAEHFAVVSSEGPVSALLKLSPQ</sequence>